<evidence type="ECO:0000313" key="1">
    <source>
        <dbReference type="EMBL" id="GEM41724.1"/>
    </source>
</evidence>
<name>A0A511MM67_9NOCA</name>
<gene>
    <name evidence="1" type="ORF">NN4_62430</name>
</gene>
<dbReference type="SUPFAM" id="SSF54427">
    <property type="entry name" value="NTF2-like"/>
    <property type="match status" value="1"/>
</dbReference>
<dbReference type="Proteomes" id="UP000321424">
    <property type="component" value="Unassembled WGS sequence"/>
</dbReference>
<accession>A0A511MM67</accession>
<comment type="caution">
    <text evidence="1">The sequence shown here is derived from an EMBL/GenBank/DDBJ whole genome shotgun (WGS) entry which is preliminary data.</text>
</comment>
<dbReference type="InterPro" id="IPR032710">
    <property type="entry name" value="NTF2-like_dom_sf"/>
</dbReference>
<evidence type="ECO:0008006" key="3">
    <source>
        <dbReference type="Google" id="ProtNLM"/>
    </source>
</evidence>
<sequence>MTREEMDELFERHCAAEAANDVEAIMDTLAADVEHDAVGDPQGTLRDPAAIAQRYRDLFDAISEDKMETVHRYYGEDFFVDESHWYGRATGTFLGIPGGNRPIDFRILHVCEIRDDKISRENVWLDTAAIVQQLTAPV</sequence>
<dbReference type="EMBL" id="BJXA01000056">
    <property type="protein sequence ID" value="GEM41724.1"/>
    <property type="molecule type" value="Genomic_DNA"/>
</dbReference>
<dbReference type="Gene3D" id="3.10.450.50">
    <property type="match status" value="1"/>
</dbReference>
<dbReference type="PANTHER" id="PTHR38436">
    <property type="entry name" value="POLYKETIDE CYCLASE SNOAL-LIKE DOMAIN"/>
    <property type="match status" value="1"/>
</dbReference>
<dbReference type="GO" id="GO:0030638">
    <property type="term" value="P:polyketide metabolic process"/>
    <property type="evidence" value="ECO:0007669"/>
    <property type="project" value="InterPro"/>
</dbReference>
<dbReference type="InterPro" id="IPR009959">
    <property type="entry name" value="Cyclase_SnoaL-like"/>
</dbReference>
<dbReference type="PANTHER" id="PTHR38436:SF3">
    <property type="entry name" value="CARBOXYMETHYLENEBUTENOLIDASE-RELATED"/>
    <property type="match status" value="1"/>
</dbReference>
<dbReference type="OrthoDB" id="8849037at2"/>
<evidence type="ECO:0000313" key="2">
    <source>
        <dbReference type="Proteomes" id="UP000321424"/>
    </source>
</evidence>
<dbReference type="RefSeq" id="WP_147138825.1">
    <property type="nucleotide sequence ID" value="NZ_BJXA01000056.1"/>
</dbReference>
<protein>
    <recommendedName>
        <fullName evidence="3">Ketosteroid isomerase</fullName>
    </recommendedName>
</protein>
<proteinExistence type="predicted"/>
<dbReference type="Pfam" id="PF07366">
    <property type="entry name" value="SnoaL"/>
    <property type="match status" value="1"/>
</dbReference>
<reference evidence="1 2" key="1">
    <citation type="submission" date="2019-07" db="EMBL/GenBank/DDBJ databases">
        <title>Whole genome shotgun sequence of Nocardia ninae NBRC 108245.</title>
        <authorList>
            <person name="Hosoyama A."/>
            <person name="Uohara A."/>
            <person name="Ohji S."/>
            <person name="Ichikawa N."/>
        </authorList>
    </citation>
    <scope>NUCLEOTIDE SEQUENCE [LARGE SCALE GENOMIC DNA]</scope>
    <source>
        <strain evidence="1 2">NBRC 108245</strain>
    </source>
</reference>
<keyword evidence="2" id="KW-1185">Reference proteome</keyword>
<organism evidence="1 2">
    <name type="scientific">Nocardia ninae NBRC 108245</name>
    <dbReference type="NCBI Taxonomy" id="1210091"/>
    <lineage>
        <taxon>Bacteria</taxon>
        <taxon>Bacillati</taxon>
        <taxon>Actinomycetota</taxon>
        <taxon>Actinomycetes</taxon>
        <taxon>Mycobacteriales</taxon>
        <taxon>Nocardiaceae</taxon>
        <taxon>Nocardia</taxon>
    </lineage>
</organism>
<dbReference type="AlphaFoldDB" id="A0A511MM67"/>